<dbReference type="InterPro" id="IPR003761">
    <property type="entry name" value="Exonuc_VII_S"/>
</dbReference>
<dbReference type="PANTHER" id="PTHR34137:SF1">
    <property type="entry name" value="EXODEOXYRIBONUCLEASE 7 SMALL SUBUNIT"/>
    <property type="match status" value="1"/>
</dbReference>
<gene>
    <name evidence="4" type="primary">xseB_34</name>
    <name evidence="4" type="ORF">SDC9_177486</name>
</gene>
<dbReference type="HAMAP" id="MF_00337">
    <property type="entry name" value="Exonuc_7_S"/>
    <property type="match status" value="1"/>
</dbReference>
<dbReference type="InterPro" id="IPR037004">
    <property type="entry name" value="Exonuc_VII_ssu_sf"/>
</dbReference>
<name>A0A645GW94_9ZZZZ</name>
<dbReference type="SUPFAM" id="SSF116842">
    <property type="entry name" value="XseB-like"/>
    <property type="match status" value="1"/>
</dbReference>
<evidence type="ECO:0000313" key="4">
    <source>
        <dbReference type="EMBL" id="MPN30029.1"/>
    </source>
</evidence>
<keyword evidence="1" id="KW-0963">Cytoplasm</keyword>
<dbReference type="NCBIfam" id="TIGR01280">
    <property type="entry name" value="xseB"/>
    <property type="match status" value="1"/>
</dbReference>
<evidence type="ECO:0000256" key="3">
    <source>
        <dbReference type="ARBA" id="ARBA00022801"/>
    </source>
</evidence>
<dbReference type="GO" id="GO:0006308">
    <property type="term" value="P:DNA catabolic process"/>
    <property type="evidence" value="ECO:0007669"/>
    <property type="project" value="InterPro"/>
</dbReference>
<sequence length="66" mass="7732">MTEQSFETAMNRLNDVVALLEKNDVSLEEAIKLFEEGLLLVKFCDDKLKSYEKKVDELMKDYQENV</sequence>
<dbReference type="GO" id="GO:0009318">
    <property type="term" value="C:exodeoxyribonuclease VII complex"/>
    <property type="evidence" value="ECO:0007669"/>
    <property type="project" value="InterPro"/>
</dbReference>
<proteinExistence type="inferred from homology"/>
<comment type="caution">
    <text evidence="4">The sequence shown here is derived from an EMBL/GenBank/DDBJ whole genome shotgun (WGS) entry which is preliminary data.</text>
</comment>
<evidence type="ECO:0000256" key="1">
    <source>
        <dbReference type="ARBA" id="ARBA00022490"/>
    </source>
</evidence>
<dbReference type="AlphaFoldDB" id="A0A645GW94"/>
<dbReference type="Pfam" id="PF02609">
    <property type="entry name" value="Exonuc_VII_S"/>
    <property type="match status" value="1"/>
</dbReference>
<dbReference type="PIRSF" id="PIRSF006488">
    <property type="entry name" value="Exonuc_VII_S"/>
    <property type="match status" value="1"/>
</dbReference>
<keyword evidence="2" id="KW-0540">Nuclease</keyword>
<dbReference type="EC" id="3.1.11.6" evidence="4"/>
<dbReference type="PANTHER" id="PTHR34137">
    <property type="entry name" value="EXODEOXYRIBONUCLEASE 7 SMALL SUBUNIT"/>
    <property type="match status" value="1"/>
</dbReference>
<organism evidence="4">
    <name type="scientific">bioreactor metagenome</name>
    <dbReference type="NCBI Taxonomy" id="1076179"/>
    <lineage>
        <taxon>unclassified sequences</taxon>
        <taxon>metagenomes</taxon>
        <taxon>ecological metagenomes</taxon>
    </lineage>
</organism>
<dbReference type="GO" id="GO:0008855">
    <property type="term" value="F:exodeoxyribonuclease VII activity"/>
    <property type="evidence" value="ECO:0007669"/>
    <property type="project" value="UniProtKB-EC"/>
</dbReference>
<keyword evidence="3 4" id="KW-0378">Hydrolase</keyword>
<accession>A0A645GW94</accession>
<dbReference type="GO" id="GO:0005829">
    <property type="term" value="C:cytosol"/>
    <property type="evidence" value="ECO:0007669"/>
    <property type="project" value="TreeGrafter"/>
</dbReference>
<protein>
    <submittedName>
        <fullName evidence="4">Exodeoxyribonuclease 7 small subunit</fullName>
        <ecNumber evidence="4">3.1.11.6</ecNumber>
    </submittedName>
</protein>
<reference evidence="4" key="1">
    <citation type="submission" date="2019-08" db="EMBL/GenBank/DDBJ databases">
        <authorList>
            <person name="Kucharzyk K."/>
            <person name="Murdoch R.W."/>
            <person name="Higgins S."/>
            <person name="Loffler F."/>
        </authorList>
    </citation>
    <scope>NUCLEOTIDE SEQUENCE</scope>
</reference>
<evidence type="ECO:0000256" key="2">
    <source>
        <dbReference type="ARBA" id="ARBA00022722"/>
    </source>
</evidence>
<dbReference type="Gene3D" id="1.10.287.1040">
    <property type="entry name" value="Exonuclease VII, small subunit"/>
    <property type="match status" value="1"/>
</dbReference>
<dbReference type="EMBL" id="VSSQ01080995">
    <property type="protein sequence ID" value="MPN30029.1"/>
    <property type="molecule type" value="Genomic_DNA"/>
</dbReference>